<accession>A0A1M5FYM7</accession>
<gene>
    <name evidence="1" type="ORF">SAMN05443144_11625</name>
</gene>
<organism evidence="1 2">
    <name type="scientific">Fodinibius roseus</name>
    <dbReference type="NCBI Taxonomy" id="1194090"/>
    <lineage>
        <taxon>Bacteria</taxon>
        <taxon>Pseudomonadati</taxon>
        <taxon>Balneolota</taxon>
        <taxon>Balneolia</taxon>
        <taxon>Balneolales</taxon>
        <taxon>Balneolaceae</taxon>
        <taxon>Fodinibius</taxon>
    </lineage>
</organism>
<reference evidence="1 2" key="1">
    <citation type="submission" date="2016-11" db="EMBL/GenBank/DDBJ databases">
        <authorList>
            <person name="Jaros S."/>
            <person name="Januszkiewicz K."/>
            <person name="Wedrychowicz H."/>
        </authorList>
    </citation>
    <scope>NUCLEOTIDE SEQUENCE [LARGE SCALE GENOMIC DNA]</scope>
    <source>
        <strain evidence="1 2">DSM 21986</strain>
    </source>
</reference>
<evidence type="ECO:0000313" key="2">
    <source>
        <dbReference type="Proteomes" id="UP000184041"/>
    </source>
</evidence>
<evidence type="ECO:0000313" key="1">
    <source>
        <dbReference type="EMBL" id="SHF96667.1"/>
    </source>
</evidence>
<protein>
    <submittedName>
        <fullName evidence="1">Uncharacterized protein</fullName>
    </submittedName>
</protein>
<proteinExistence type="predicted"/>
<keyword evidence="2" id="KW-1185">Reference proteome</keyword>
<dbReference type="EMBL" id="FQUS01000016">
    <property type="protein sequence ID" value="SHF96667.1"/>
    <property type="molecule type" value="Genomic_DNA"/>
</dbReference>
<name>A0A1M5FYM7_9BACT</name>
<dbReference type="Proteomes" id="UP000184041">
    <property type="component" value="Unassembled WGS sequence"/>
</dbReference>
<dbReference type="AlphaFoldDB" id="A0A1M5FYM7"/>
<sequence length="112" mass="13378">MSYGDQTTHILYHTHNLLVTKEIDHYNFIKPLSLCQIASPHSTLGFPLYFRPRILSFDNNKRLFFYSSVSSLLFNPEHTYYLFYRITYLVQELIYLSSILKFFPHRYIGSTI</sequence>